<dbReference type="PANTHER" id="PTHR32071">
    <property type="entry name" value="TRANSCRIPTIONAL REGULATORY PROTEIN"/>
    <property type="match status" value="1"/>
</dbReference>
<dbReference type="CDD" id="cd00009">
    <property type="entry name" value="AAA"/>
    <property type="match status" value="1"/>
</dbReference>
<dbReference type="EMBL" id="CP010802">
    <property type="protein sequence ID" value="ALC15840.1"/>
    <property type="molecule type" value="Genomic_DNA"/>
</dbReference>
<dbReference type="Gene3D" id="3.40.50.2300">
    <property type="match status" value="1"/>
</dbReference>
<dbReference type="SUPFAM" id="SSF52172">
    <property type="entry name" value="CheY-like"/>
    <property type="match status" value="1"/>
</dbReference>
<reference evidence="8 9" key="1">
    <citation type="submission" date="2015-07" db="EMBL/GenBank/DDBJ databases">
        <title>Isolation and Genomic Characterization of a Novel Halophilic Metal-Reducing Deltaproteobacterium from the Deep Subsurface.</title>
        <authorList>
            <person name="Badalamenti J.P."/>
            <person name="Summers Z.M."/>
            <person name="Gralnick J.A."/>
            <person name="Bond D.R."/>
        </authorList>
    </citation>
    <scope>NUCLEOTIDE SEQUENCE [LARGE SCALE GENOMIC DNA]</scope>
    <source>
        <strain evidence="8 9">WTL</strain>
    </source>
</reference>
<dbReference type="InterPro" id="IPR003593">
    <property type="entry name" value="AAA+_ATPase"/>
</dbReference>
<dbReference type="Pfam" id="PF25601">
    <property type="entry name" value="AAA_lid_14"/>
    <property type="match status" value="1"/>
</dbReference>
<evidence type="ECO:0000313" key="9">
    <source>
        <dbReference type="Proteomes" id="UP000057158"/>
    </source>
</evidence>
<proteinExistence type="predicted"/>
<evidence type="ECO:0000259" key="7">
    <source>
        <dbReference type="PROSITE" id="PS50110"/>
    </source>
</evidence>
<dbReference type="GO" id="GO:0005524">
    <property type="term" value="F:ATP binding"/>
    <property type="evidence" value="ECO:0007669"/>
    <property type="project" value="UniProtKB-KW"/>
</dbReference>
<dbReference type="InterPro" id="IPR002197">
    <property type="entry name" value="HTH_Fis"/>
</dbReference>
<protein>
    <submittedName>
        <fullName evidence="8">Two-component sigma54-specific transcriptional regulator, Fis family</fullName>
    </submittedName>
</protein>
<dbReference type="GO" id="GO:0043565">
    <property type="term" value="F:sequence-specific DNA binding"/>
    <property type="evidence" value="ECO:0007669"/>
    <property type="project" value="InterPro"/>
</dbReference>
<dbReference type="InterPro" id="IPR025662">
    <property type="entry name" value="Sigma_54_int_dom_ATP-bd_1"/>
</dbReference>
<organism evidence="8 9">
    <name type="scientific">Desulfuromonas soudanensis</name>
    <dbReference type="NCBI Taxonomy" id="1603606"/>
    <lineage>
        <taxon>Bacteria</taxon>
        <taxon>Pseudomonadati</taxon>
        <taxon>Thermodesulfobacteriota</taxon>
        <taxon>Desulfuromonadia</taxon>
        <taxon>Desulfuromonadales</taxon>
        <taxon>Desulfuromonadaceae</taxon>
        <taxon>Desulfuromonas</taxon>
    </lineage>
</organism>
<dbReference type="PRINTS" id="PR01590">
    <property type="entry name" value="HTHFIS"/>
</dbReference>
<evidence type="ECO:0000313" key="8">
    <source>
        <dbReference type="EMBL" id="ALC15840.1"/>
    </source>
</evidence>
<dbReference type="FunFam" id="3.40.50.300:FF:000006">
    <property type="entry name" value="DNA-binding transcriptional regulator NtrC"/>
    <property type="match status" value="1"/>
</dbReference>
<evidence type="ECO:0000259" key="6">
    <source>
        <dbReference type="PROSITE" id="PS50045"/>
    </source>
</evidence>
<accession>A0A0M4CZC2</accession>
<keyword evidence="4" id="KW-0804">Transcription</keyword>
<evidence type="ECO:0000256" key="1">
    <source>
        <dbReference type="ARBA" id="ARBA00022741"/>
    </source>
</evidence>
<dbReference type="InterPro" id="IPR025943">
    <property type="entry name" value="Sigma_54_int_dom_ATP-bd_2"/>
</dbReference>
<dbReference type="PROSITE" id="PS50110">
    <property type="entry name" value="RESPONSE_REGULATORY"/>
    <property type="match status" value="1"/>
</dbReference>
<dbReference type="Pfam" id="PF00072">
    <property type="entry name" value="Response_reg"/>
    <property type="match status" value="1"/>
</dbReference>
<keyword evidence="3" id="KW-0805">Transcription regulation</keyword>
<dbReference type="InterPro" id="IPR058031">
    <property type="entry name" value="AAA_lid_NorR"/>
</dbReference>
<dbReference type="PANTHER" id="PTHR32071:SF13">
    <property type="entry name" value="RESPONSE REGULATOR HSFA"/>
    <property type="match status" value="1"/>
</dbReference>
<dbReference type="SUPFAM" id="SSF46689">
    <property type="entry name" value="Homeodomain-like"/>
    <property type="match status" value="1"/>
</dbReference>
<dbReference type="Gene3D" id="1.10.8.60">
    <property type="match status" value="1"/>
</dbReference>
<sequence length="475" mass="51935">MDETLKPLLPILMVDDERPWLHSLALTLERQAGLNHTLLCCNGDEALKLLASTAFSLVLLDLTLPPPTGEDIIGWIRNERPELPVIIISGINQLNSAVRCMQLGACDYFVKTDDRNRIMTGILRALRLRELETENEKLRSGILHRSLGHPEAFAEISTVNPRMQAVFHYLEAVSPSSQPVLITGDSGTGKELVARIVHRLGRPKGPWVAVNAAGLDDNVFADTLFGHVRGAFTGAQQARKGMVEEAAGGTLFLDEIGDLSPGSQVKLLRLLQEEEYLPLGADRPRRSNVRIVAATNLDLAERMAAGAFRKDLYYRLKAHHVTLPSLRERRDDLPLLLEKFLSEAAEALGKKRPLLPVGLSDLMGDYPFPGNVRELRSMVFDAVSQHQSGRLSLAPFRKAIGEQALPSGAAPSSPLPADTGGRKLIFTETLPTLDEAGGLLVREAMERAGGNQSVAASFLGISRPALCQRLKKMRG</sequence>
<evidence type="ECO:0000256" key="5">
    <source>
        <dbReference type="PROSITE-ProRule" id="PRU00169"/>
    </source>
</evidence>
<keyword evidence="2" id="KW-0067">ATP-binding</keyword>
<dbReference type="InterPro" id="IPR001789">
    <property type="entry name" value="Sig_transdc_resp-reg_receiver"/>
</dbReference>
<feature type="domain" description="Response regulatory" evidence="7">
    <location>
        <begin position="10"/>
        <end position="126"/>
    </location>
</feature>
<dbReference type="STRING" id="1603606.DSOUD_1055"/>
<dbReference type="Pfam" id="PF00158">
    <property type="entry name" value="Sigma54_activat"/>
    <property type="match status" value="1"/>
</dbReference>
<keyword evidence="1" id="KW-0547">Nucleotide-binding</keyword>
<dbReference type="SMART" id="SM00382">
    <property type="entry name" value="AAA"/>
    <property type="match status" value="1"/>
</dbReference>
<dbReference type="Proteomes" id="UP000057158">
    <property type="component" value="Chromosome"/>
</dbReference>
<dbReference type="PROSITE" id="PS50045">
    <property type="entry name" value="SIGMA54_INTERACT_4"/>
    <property type="match status" value="1"/>
</dbReference>
<evidence type="ECO:0000256" key="2">
    <source>
        <dbReference type="ARBA" id="ARBA00022840"/>
    </source>
</evidence>
<dbReference type="InterPro" id="IPR009057">
    <property type="entry name" value="Homeodomain-like_sf"/>
</dbReference>
<evidence type="ECO:0000256" key="3">
    <source>
        <dbReference type="ARBA" id="ARBA00023015"/>
    </source>
</evidence>
<dbReference type="SMART" id="SM00448">
    <property type="entry name" value="REC"/>
    <property type="match status" value="1"/>
</dbReference>
<dbReference type="Pfam" id="PF02954">
    <property type="entry name" value="HTH_8"/>
    <property type="match status" value="1"/>
</dbReference>
<dbReference type="InterPro" id="IPR027417">
    <property type="entry name" value="P-loop_NTPase"/>
</dbReference>
<dbReference type="OrthoDB" id="9814761at2"/>
<name>A0A0M4CZC2_9BACT</name>
<dbReference type="GO" id="GO:0000160">
    <property type="term" value="P:phosphorelay signal transduction system"/>
    <property type="evidence" value="ECO:0007669"/>
    <property type="project" value="InterPro"/>
</dbReference>
<dbReference type="GO" id="GO:0006355">
    <property type="term" value="P:regulation of DNA-templated transcription"/>
    <property type="evidence" value="ECO:0007669"/>
    <property type="project" value="InterPro"/>
</dbReference>
<keyword evidence="9" id="KW-1185">Reference proteome</keyword>
<dbReference type="Gene3D" id="3.40.50.300">
    <property type="entry name" value="P-loop containing nucleotide triphosphate hydrolases"/>
    <property type="match status" value="1"/>
</dbReference>
<dbReference type="PATRIC" id="fig|1603606.3.peg.1160"/>
<keyword evidence="5" id="KW-0597">Phosphoprotein</keyword>
<gene>
    <name evidence="8" type="ORF">DSOUD_1055</name>
</gene>
<dbReference type="SUPFAM" id="SSF52540">
    <property type="entry name" value="P-loop containing nucleoside triphosphate hydrolases"/>
    <property type="match status" value="1"/>
</dbReference>
<feature type="modified residue" description="4-aspartylphosphate" evidence="5">
    <location>
        <position position="61"/>
    </location>
</feature>
<dbReference type="RefSeq" id="WP_053550002.1">
    <property type="nucleotide sequence ID" value="NZ_CP010802.1"/>
</dbReference>
<dbReference type="AlphaFoldDB" id="A0A0M4CZC2"/>
<dbReference type="PROSITE" id="PS00675">
    <property type="entry name" value="SIGMA54_INTERACT_1"/>
    <property type="match status" value="1"/>
</dbReference>
<evidence type="ECO:0000256" key="4">
    <source>
        <dbReference type="ARBA" id="ARBA00023163"/>
    </source>
</evidence>
<feature type="domain" description="Sigma-54 factor interaction" evidence="6">
    <location>
        <begin position="156"/>
        <end position="384"/>
    </location>
</feature>
<dbReference type="PROSITE" id="PS00676">
    <property type="entry name" value="SIGMA54_INTERACT_2"/>
    <property type="match status" value="1"/>
</dbReference>
<dbReference type="InterPro" id="IPR011006">
    <property type="entry name" value="CheY-like_superfamily"/>
</dbReference>
<dbReference type="Gene3D" id="1.10.10.60">
    <property type="entry name" value="Homeodomain-like"/>
    <property type="match status" value="1"/>
</dbReference>
<dbReference type="InterPro" id="IPR002078">
    <property type="entry name" value="Sigma_54_int"/>
</dbReference>
<dbReference type="KEGG" id="des:DSOUD_1055"/>